<feature type="region of interest" description="Disordered" evidence="1">
    <location>
        <begin position="55"/>
        <end position="89"/>
    </location>
</feature>
<dbReference type="Proteomes" id="UP000186406">
    <property type="component" value="Unassembled WGS sequence"/>
</dbReference>
<reference evidence="4 5" key="1">
    <citation type="submission" date="2016-12" db="EMBL/GenBank/DDBJ databases">
        <authorList>
            <person name="Song W.-J."/>
            <person name="Kurnit D.M."/>
        </authorList>
    </citation>
    <scope>NUCLEOTIDE SEQUENCE [LARGE SCALE GENOMIC DNA]</scope>
    <source>
        <strain evidence="4 5">DSM 19599</strain>
    </source>
</reference>
<dbReference type="EMBL" id="FRXO01000015">
    <property type="protein sequence ID" value="SHO67550.1"/>
    <property type="molecule type" value="Genomic_DNA"/>
</dbReference>
<feature type="compositionally biased region" description="Low complexity" evidence="1">
    <location>
        <begin position="76"/>
        <end position="85"/>
    </location>
</feature>
<feature type="transmembrane region" description="Helical" evidence="2">
    <location>
        <begin position="21"/>
        <end position="40"/>
    </location>
</feature>
<proteinExistence type="predicted"/>
<dbReference type="STRING" id="1123029.SAMN02745172_04231"/>
<feature type="domain" description="Extensin-like C-terminal" evidence="3">
    <location>
        <begin position="341"/>
        <end position="517"/>
    </location>
</feature>
<evidence type="ECO:0000313" key="5">
    <source>
        <dbReference type="Proteomes" id="UP000186406"/>
    </source>
</evidence>
<evidence type="ECO:0000259" key="3">
    <source>
        <dbReference type="Pfam" id="PF06904"/>
    </source>
</evidence>
<keyword evidence="2" id="KW-0472">Membrane</keyword>
<keyword evidence="2" id="KW-0812">Transmembrane</keyword>
<feature type="region of interest" description="Disordered" evidence="1">
    <location>
        <begin position="1"/>
        <end position="21"/>
    </location>
</feature>
<dbReference type="AlphaFoldDB" id="A0A1M7ZRL8"/>
<evidence type="ECO:0000256" key="2">
    <source>
        <dbReference type="SAM" id="Phobius"/>
    </source>
</evidence>
<evidence type="ECO:0000313" key="4">
    <source>
        <dbReference type="EMBL" id="SHO67550.1"/>
    </source>
</evidence>
<evidence type="ECO:0000256" key="1">
    <source>
        <dbReference type="SAM" id="MobiDB-lite"/>
    </source>
</evidence>
<sequence>MRSESAPQSDRAATPGRRSDAAARWTGVAVLVLTLALGVWPEGATAQDLAAGAGQGAEQTAPVTKTAKGNRVARTPGAAPAAAGAQDTGGPVGLVTGKGDLAPPAPPDPFAAFAVIAAEPPPNPALSAALRNKGATPSPGPDAMFFPNSAPSDEGAPTALALVPPGVQGVAIAPGAAGGGFTAVPRTGRRTPAARPPVVVEPAPVVPPPVAPEAEAPDIPQAYMPELRPPRPVVAEALEQPVVPVPVSLPTPRPAIAEAAIVSSEEAPPAEARPQTGAAAAVSGGLVVPVPAARPRLPGTEIAALPGTSINPPTDTLPGSSLTALPGTQDLKGVVRGLPAACAAIVAKGIADMVPSEHKQSGGACRVPDLVKVSSFKLADGREVEMTPPAHLNCHMATEIVAWMRSDIAPAIAKLGSPLAAVKVADSYDCRPQNRQRGNRLSEHGRGNAMDVGGYVLANGRSYAMGGRSLPASFRTVMRASACARFETVLGPGSDGYHEEHIHVDLANRRRAWAACRWKITDAAGG</sequence>
<keyword evidence="5" id="KW-1185">Reference proteome</keyword>
<protein>
    <submittedName>
        <fullName evidence="4">Uncharacterized conserved protein</fullName>
    </submittedName>
</protein>
<dbReference type="InterPro" id="IPR009683">
    <property type="entry name" value="Extensin-like_C"/>
</dbReference>
<keyword evidence="2" id="KW-1133">Transmembrane helix</keyword>
<dbReference type="RefSeq" id="WP_139282635.1">
    <property type="nucleotide sequence ID" value="NZ_FRXO01000015.1"/>
</dbReference>
<dbReference type="OrthoDB" id="9809788at2"/>
<organism evidence="4 5">
    <name type="scientific">Pseudoxanthobacter soli DSM 19599</name>
    <dbReference type="NCBI Taxonomy" id="1123029"/>
    <lineage>
        <taxon>Bacteria</taxon>
        <taxon>Pseudomonadati</taxon>
        <taxon>Pseudomonadota</taxon>
        <taxon>Alphaproteobacteria</taxon>
        <taxon>Hyphomicrobiales</taxon>
        <taxon>Segnochrobactraceae</taxon>
        <taxon>Pseudoxanthobacter</taxon>
    </lineage>
</organism>
<gene>
    <name evidence="4" type="ORF">SAMN02745172_04231</name>
</gene>
<dbReference type="Pfam" id="PF06904">
    <property type="entry name" value="Extensin-like_C"/>
    <property type="match status" value="1"/>
</dbReference>
<name>A0A1M7ZRL8_9HYPH</name>
<accession>A0A1M7ZRL8</accession>